<gene>
    <name evidence="2" type="ORF">EXN22_07525</name>
</gene>
<keyword evidence="3" id="KW-1185">Reference proteome</keyword>
<sequence>MDKMVGTAAHSMRTIGLLPEPEARPVSLTSFFNDRDVIEFQAVQAELADDESTMGGARTKDVIFDSEEKLRQVDYKVKGGSLYRAHHSSENDVNERGVLRNTSGDDAESFDDYLVKLFQHTAGHGSHGAVMSFSSEATNAKGFLSDNKVLVEVAVDVSKPEFISVPQLILQHAGRLLSSGKLEKCTLLTAMDQLNNNEHEFFCIGKHEGYQWGEIPPLRSSTVNSDEKPNVIPGKTQSRHPSSVVSAVLMPGLPNPGNNVTWLLNTINDPSAWRDDRFAAVPSLISLAPLFHDSGSFVVITDAQGRLMSDPIDPLGQMICVDTLLRIPDGRTPIVLEFVNASDRENTGNRNHYNRLSPGSEGSFSFKSSETGIYLDRGQTRVVNIAPSGLCFTDALADGLNVSGQALRDDFVRALSSADRAVLEDAEARLGLASIPDTAPQASVVIGPDTTKNIVSAAPGSSLKPGVEAGSGQPEGLMAMLQSLDAQQPDVQFRALAQTKLLRRLLSSCLKQPSYCSRTEPSAPLAFALQRMSHLIANAPVGERAGMARGALESLFETSDTLAVAIARQHQHPAQEKAVLAMINLVNSCAWALPGEQGRIATLLGMTKKPGGLSRLLGRQTDTGVAFALNMRGNNGPGADARIKFDNLKVQLREAIKSPDFKIKLAPSITDPASLGLDWLESRTAEDRKPQVGVVISPIREAVTREHERKMRNARLDRESAQSLARFGHGLEEATEQRRQRKAQDAAVPSSEFLANVAADERRKAEQLQHNAQAAAFNMQSYERATLSRQAAQLEAHKRAIAAGPTNSQIDGIPTSALRAVAGQQHGRAISDSAFKRPLSTMVPASRQPNAGVGTLTQVQVTGPSPKHGSHHAFPVRGLDGKQQTLTAAGPISSPQFKPFTQGQLTFMQSVPPSTSLRKEPILAGMGSGATGVKATLVIAEGVGSFSAPRMSVTQSGGRVDEYRQTPLAVTARSAQVTPPSDR</sequence>
<evidence type="ECO:0000313" key="2">
    <source>
        <dbReference type="EMBL" id="QBF25556.1"/>
    </source>
</evidence>
<dbReference type="Proteomes" id="UP000291130">
    <property type="component" value="Chromosome"/>
</dbReference>
<dbReference type="KEGG" id="ptk:EXN22_07525"/>
<feature type="region of interest" description="Disordered" evidence="1">
    <location>
        <begin position="950"/>
        <end position="983"/>
    </location>
</feature>
<dbReference type="RefSeq" id="WP_130263473.1">
    <property type="nucleotide sequence ID" value="NZ_CP035952.1"/>
</dbReference>
<dbReference type="AlphaFoldDB" id="A0A411MFH3"/>
<reference evidence="2 3" key="1">
    <citation type="submission" date="2019-02" db="EMBL/GenBank/DDBJ databases">
        <title>Complete genome sequence of Pseudomonas sp. SNU WT1 isolated from rainbow trout.</title>
        <authorList>
            <person name="Oh W.T."/>
            <person name="Park S.C."/>
        </authorList>
    </citation>
    <scope>NUCLEOTIDE SEQUENCE [LARGE SCALE GENOMIC DNA]</scope>
    <source>
        <strain evidence="2 3">SNU WT1</strain>
    </source>
</reference>
<accession>A0A411MFH3</accession>
<organism evidence="2 3">
    <name type="scientific">Pseudomonas tructae</name>
    <dbReference type="NCBI Taxonomy" id="2518644"/>
    <lineage>
        <taxon>Bacteria</taxon>
        <taxon>Pseudomonadati</taxon>
        <taxon>Pseudomonadota</taxon>
        <taxon>Gammaproteobacteria</taxon>
        <taxon>Pseudomonadales</taxon>
        <taxon>Pseudomonadaceae</taxon>
        <taxon>Pseudomonas</taxon>
    </lineage>
</organism>
<name>A0A411MFH3_9PSED</name>
<feature type="compositionally biased region" description="Polar residues" evidence="1">
    <location>
        <begin position="973"/>
        <end position="983"/>
    </location>
</feature>
<dbReference type="EMBL" id="CP035952">
    <property type="protein sequence ID" value="QBF25556.1"/>
    <property type="molecule type" value="Genomic_DNA"/>
</dbReference>
<proteinExistence type="predicted"/>
<evidence type="ECO:0000256" key="1">
    <source>
        <dbReference type="SAM" id="MobiDB-lite"/>
    </source>
</evidence>
<dbReference type="OrthoDB" id="6628870at2"/>
<evidence type="ECO:0000313" key="3">
    <source>
        <dbReference type="Proteomes" id="UP000291130"/>
    </source>
</evidence>
<feature type="region of interest" description="Disordered" evidence="1">
    <location>
        <begin position="218"/>
        <end position="239"/>
    </location>
</feature>
<protein>
    <submittedName>
        <fullName evidence="2">Uncharacterized protein</fullName>
    </submittedName>
</protein>